<organism evidence="1 2">
    <name type="scientific">Zea mays</name>
    <name type="common">Maize</name>
    <dbReference type="NCBI Taxonomy" id="4577"/>
    <lineage>
        <taxon>Eukaryota</taxon>
        <taxon>Viridiplantae</taxon>
        <taxon>Streptophyta</taxon>
        <taxon>Embryophyta</taxon>
        <taxon>Tracheophyta</taxon>
        <taxon>Spermatophyta</taxon>
        <taxon>Magnoliopsida</taxon>
        <taxon>Liliopsida</taxon>
        <taxon>Poales</taxon>
        <taxon>Poaceae</taxon>
        <taxon>PACMAD clade</taxon>
        <taxon>Panicoideae</taxon>
        <taxon>Andropogonodae</taxon>
        <taxon>Andropogoneae</taxon>
        <taxon>Tripsacinae</taxon>
        <taxon>Zea</taxon>
    </lineage>
</organism>
<proteinExistence type="predicted"/>
<name>A0A804R3R1_MAIZE</name>
<dbReference type="EnsemblPlants" id="Zm00001eb375980_T001">
    <property type="protein sequence ID" value="Zm00001eb375980_P001"/>
    <property type="gene ID" value="Zm00001eb375980"/>
</dbReference>
<keyword evidence="2" id="KW-1185">Reference proteome</keyword>
<dbReference type="Gramene" id="Zm00001eb375980_T001">
    <property type="protein sequence ID" value="Zm00001eb375980_P001"/>
    <property type="gene ID" value="Zm00001eb375980"/>
</dbReference>
<dbReference type="Gramene" id="Zm00001eb376000_T001">
    <property type="protein sequence ID" value="Zm00001eb376000_P001"/>
    <property type="gene ID" value="Zm00001eb376000"/>
</dbReference>
<reference evidence="1" key="3">
    <citation type="submission" date="2021-05" db="UniProtKB">
        <authorList>
            <consortium name="EnsemblPlants"/>
        </authorList>
    </citation>
    <scope>IDENTIFICATION</scope>
    <source>
        <strain evidence="1">cv. B73</strain>
    </source>
</reference>
<evidence type="ECO:0000313" key="1">
    <source>
        <dbReference type="EnsemblPlants" id="Zm00001eb375980_P001"/>
    </source>
</evidence>
<evidence type="ECO:0000313" key="2">
    <source>
        <dbReference type="Proteomes" id="UP000007305"/>
    </source>
</evidence>
<sequence length="161" mass="17792">MELFHASLSPPYIDHVICGTPLSGAVWTKQRFGHSRPSKSSGATSLSSSSLAISILFSTDSIIRPPLRIAHIFYPLQFCAQSLQTPGRRSKSSFQPTSPELLPLLFSCAQEEKSRGSILPAVFFPYPRRRSAQDFSHRRCLVPIRSATLNKNPIAVSIFCS</sequence>
<reference evidence="1" key="2">
    <citation type="submission" date="2019-07" db="EMBL/GenBank/DDBJ databases">
        <authorList>
            <person name="Seetharam A."/>
            <person name="Woodhouse M."/>
            <person name="Cannon E."/>
        </authorList>
    </citation>
    <scope>NUCLEOTIDE SEQUENCE [LARGE SCALE GENOMIC DNA]</scope>
    <source>
        <strain evidence="1">cv. B73</strain>
    </source>
</reference>
<accession>A0A804R3R1</accession>
<dbReference type="Proteomes" id="UP000007305">
    <property type="component" value="Chromosome 9"/>
</dbReference>
<dbReference type="AlphaFoldDB" id="A0A804R3R1"/>
<protein>
    <submittedName>
        <fullName evidence="1">Uncharacterized protein</fullName>
    </submittedName>
</protein>
<dbReference type="EnsemblPlants" id="Zm00001eb376000_T001">
    <property type="protein sequence ID" value="Zm00001eb376000_P001"/>
    <property type="gene ID" value="Zm00001eb376000"/>
</dbReference>
<reference evidence="2" key="1">
    <citation type="journal article" date="2009" name="Science">
        <title>The B73 maize genome: complexity, diversity, and dynamics.</title>
        <authorList>
            <person name="Schnable P.S."/>
            <person name="Ware D."/>
            <person name="Fulton R.S."/>
            <person name="Stein J.C."/>
            <person name="Wei F."/>
            <person name="Pasternak S."/>
            <person name="Liang C."/>
            <person name="Zhang J."/>
            <person name="Fulton L."/>
            <person name="Graves T.A."/>
            <person name="Minx P."/>
            <person name="Reily A.D."/>
            <person name="Courtney L."/>
            <person name="Kruchowski S.S."/>
            <person name="Tomlinson C."/>
            <person name="Strong C."/>
            <person name="Delehaunty K."/>
            <person name="Fronick C."/>
            <person name="Courtney B."/>
            <person name="Rock S.M."/>
            <person name="Belter E."/>
            <person name="Du F."/>
            <person name="Kim K."/>
            <person name="Abbott R.M."/>
            <person name="Cotton M."/>
            <person name="Levy A."/>
            <person name="Marchetto P."/>
            <person name="Ochoa K."/>
            <person name="Jackson S.M."/>
            <person name="Gillam B."/>
            <person name="Chen W."/>
            <person name="Yan L."/>
            <person name="Higginbotham J."/>
            <person name="Cardenas M."/>
            <person name="Waligorski J."/>
            <person name="Applebaum E."/>
            <person name="Phelps L."/>
            <person name="Falcone J."/>
            <person name="Kanchi K."/>
            <person name="Thane T."/>
            <person name="Scimone A."/>
            <person name="Thane N."/>
            <person name="Henke J."/>
            <person name="Wang T."/>
            <person name="Ruppert J."/>
            <person name="Shah N."/>
            <person name="Rotter K."/>
            <person name="Hodges J."/>
            <person name="Ingenthron E."/>
            <person name="Cordes M."/>
            <person name="Kohlberg S."/>
            <person name="Sgro J."/>
            <person name="Delgado B."/>
            <person name="Mead K."/>
            <person name="Chinwalla A."/>
            <person name="Leonard S."/>
            <person name="Crouse K."/>
            <person name="Collura K."/>
            <person name="Kudrna D."/>
            <person name="Currie J."/>
            <person name="He R."/>
            <person name="Angelova A."/>
            <person name="Rajasekar S."/>
            <person name="Mueller T."/>
            <person name="Lomeli R."/>
            <person name="Scara G."/>
            <person name="Ko A."/>
            <person name="Delaney K."/>
            <person name="Wissotski M."/>
            <person name="Lopez G."/>
            <person name="Campos D."/>
            <person name="Braidotti M."/>
            <person name="Ashley E."/>
            <person name="Golser W."/>
            <person name="Kim H."/>
            <person name="Lee S."/>
            <person name="Lin J."/>
            <person name="Dujmic Z."/>
            <person name="Kim W."/>
            <person name="Talag J."/>
            <person name="Zuccolo A."/>
            <person name="Fan C."/>
            <person name="Sebastian A."/>
            <person name="Kramer M."/>
            <person name="Spiegel L."/>
            <person name="Nascimento L."/>
            <person name="Zutavern T."/>
            <person name="Miller B."/>
            <person name="Ambroise C."/>
            <person name="Muller S."/>
            <person name="Spooner W."/>
            <person name="Narechania A."/>
            <person name="Ren L."/>
            <person name="Wei S."/>
            <person name="Kumari S."/>
            <person name="Faga B."/>
            <person name="Levy M.J."/>
            <person name="McMahan L."/>
            <person name="Van Buren P."/>
            <person name="Vaughn M.W."/>
            <person name="Ying K."/>
            <person name="Yeh C.-T."/>
            <person name="Emrich S.J."/>
            <person name="Jia Y."/>
            <person name="Kalyanaraman A."/>
            <person name="Hsia A.-P."/>
            <person name="Barbazuk W.B."/>
            <person name="Baucom R.S."/>
            <person name="Brutnell T.P."/>
            <person name="Carpita N.C."/>
            <person name="Chaparro C."/>
            <person name="Chia J.-M."/>
            <person name="Deragon J.-M."/>
            <person name="Estill J.C."/>
            <person name="Fu Y."/>
            <person name="Jeddeloh J.A."/>
            <person name="Han Y."/>
            <person name="Lee H."/>
            <person name="Li P."/>
            <person name="Lisch D.R."/>
            <person name="Liu S."/>
            <person name="Liu Z."/>
            <person name="Nagel D.H."/>
            <person name="McCann M.C."/>
            <person name="SanMiguel P."/>
            <person name="Myers A.M."/>
            <person name="Nettleton D."/>
            <person name="Nguyen J."/>
            <person name="Penning B.W."/>
            <person name="Ponnala L."/>
            <person name="Schneider K.L."/>
            <person name="Schwartz D.C."/>
            <person name="Sharma A."/>
            <person name="Soderlund C."/>
            <person name="Springer N.M."/>
            <person name="Sun Q."/>
            <person name="Wang H."/>
            <person name="Waterman M."/>
            <person name="Westerman R."/>
            <person name="Wolfgruber T.K."/>
            <person name="Yang L."/>
            <person name="Yu Y."/>
            <person name="Zhang L."/>
            <person name="Zhou S."/>
            <person name="Zhu Q."/>
            <person name="Bennetzen J.L."/>
            <person name="Dawe R.K."/>
            <person name="Jiang J."/>
            <person name="Jiang N."/>
            <person name="Presting G.G."/>
            <person name="Wessler S.R."/>
            <person name="Aluru S."/>
            <person name="Martienssen R.A."/>
            <person name="Clifton S.W."/>
            <person name="McCombie W.R."/>
            <person name="Wing R.A."/>
            <person name="Wilson R.K."/>
        </authorList>
    </citation>
    <scope>NUCLEOTIDE SEQUENCE [LARGE SCALE GENOMIC DNA]</scope>
    <source>
        <strain evidence="2">cv. B73</strain>
    </source>
</reference>